<dbReference type="AlphaFoldDB" id="A0A1W1E417"/>
<accession>A0A1W1E417</accession>
<proteinExistence type="predicted"/>
<dbReference type="EMBL" id="FPHZ01000174">
    <property type="protein sequence ID" value="SFV88714.1"/>
    <property type="molecule type" value="Genomic_DNA"/>
</dbReference>
<dbReference type="EMBL" id="FPIA01000088">
    <property type="protein sequence ID" value="SFV88801.1"/>
    <property type="molecule type" value="Genomic_DNA"/>
</dbReference>
<evidence type="ECO:0000313" key="1">
    <source>
        <dbReference type="EMBL" id="SFV88714.1"/>
    </source>
</evidence>
<organism evidence="1">
    <name type="scientific">hydrothermal vent metagenome</name>
    <dbReference type="NCBI Taxonomy" id="652676"/>
    <lineage>
        <taxon>unclassified sequences</taxon>
        <taxon>metagenomes</taxon>
        <taxon>ecological metagenomes</taxon>
    </lineage>
</organism>
<sequence>MHYLYGWQHNQNRNDNAKQHPCLLPMAAFDTDALKETYQYDLQSIINISKYLAYIDYELVAMA</sequence>
<name>A0A1W1E417_9ZZZZ</name>
<protein>
    <submittedName>
        <fullName evidence="1">Uncharacterized protein</fullName>
    </submittedName>
</protein>
<dbReference type="Gene3D" id="6.20.350.10">
    <property type="match status" value="1"/>
</dbReference>
<reference evidence="1" key="1">
    <citation type="submission" date="2016-10" db="EMBL/GenBank/DDBJ databases">
        <authorList>
            <person name="de Groot N.N."/>
        </authorList>
    </citation>
    <scope>NUCLEOTIDE SEQUENCE</scope>
</reference>
<evidence type="ECO:0000313" key="2">
    <source>
        <dbReference type="EMBL" id="SFV88801.1"/>
    </source>
</evidence>
<gene>
    <name evidence="1" type="ORF">MNB_SUP05-SYMBIONT-5-737</name>
    <name evidence="2" type="ORF">MNB_SUP05-SYMBIONT-7-386</name>
</gene>